<dbReference type="EMBL" id="QJKI01000028">
    <property type="protein sequence ID" value="PXX75091.1"/>
    <property type="molecule type" value="Genomic_DNA"/>
</dbReference>
<sequence length="153" mass="16330">MRALLALLLLGSAALAHAAVLGVGDPLPKLRLTTQHEQAASPALNARQWLFAADNDAANLAGALLDGQAASWLADTQRVYLADIHKMPALIARMVALPRLRDKPYPILLGRDADTLAMLPRQRGCVSVLDIQQQKISAVHFACDQGGLAALVR</sequence>
<evidence type="ECO:0000313" key="3">
    <source>
        <dbReference type="Proteomes" id="UP000247555"/>
    </source>
</evidence>
<evidence type="ECO:0008006" key="4">
    <source>
        <dbReference type="Google" id="ProtNLM"/>
    </source>
</evidence>
<keyword evidence="1" id="KW-0732">Signal</keyword>
<comment type="caution">
    <text evidence="2">The sequence shown here is derived from an EMBL/GenBank/DDBJ whole genome shotgun (WGS) entry which is preliminary data.</text>
</comment>
<name>A0A318KJW3_9NEIS</name>
<feature type="chain" id="PRO_5016429314" description="FAD/FMN-containing dehydrogenase" evidence="1">
    <location>
        <begin position="19"/>
        <end position="153"/>
    </location>
</feature>
<protein>
    <recommendedName>
        <fullName evidence="4">FAD/FMN-containing dehydrogenase</fullName>
    </recommendedName>
</protein>
<dbReference type="OrthoDB" id="5786920at2"/>
<dbReference type="RefSeq" id="WP_110391959.1">
    <property type="nucleotide sequence ID" value="NZ_QJKI01000028.1"/>
</dbReference>
<keyword evidence="3" id="KW-1185">Reference proteome</keyword>
<dbReference type="AlphaFoldDB" id="A0A318KJW3"/>
<gene>
    <name evidence="2" type="ORF">DFR34_12831</name>
</gene>
<reference evidence="2 3" key="1">
    <citation type="submission" date="2018-05" db="EMBL/GenBank/DDBJ databases">
        <title>Genomic Encyclopedia of Type Strains, Phase IV (KMG-IV): sequencing the most valuable type-strain genomes for metagenomic binning, comparative biology and taxonomic classification.</title>
        <authorList>
            <person name="Goeker M."/>
        </authorList>
    </citation>
    <scope>NUCLEOTIDE SEQUENCE [LARGE SCALE GENOMIC DNA]</scope>
    <source>
        <strain evidence="2 3">DSM 29661</strain>
    </source>
</reference>
<proteinExistence type="predicted"/>
<feature type="signal peptide" evidence="1">
    <location>
        <begin position="1"/>
        <end position="18"/>
    </location>
</feature>
<dbReference type="Proteomes" id="UP000247555">
    <property type="component" value="Unassembled WGS sequence"/>
</dbReference>
<evidence type="ECO:0000256" key="1">
    <source>
        <dbReference type="SAM" id="SignalP"/>
    </source>
</evidence>
<organism evidence="2 3">
    <name type="scientific">Rivihabitans pingtungensis</name>
    <dbReference type="NCBI Taxonomy" id="1054498"/>
    <lineage>
        <taxon>Bacteria</taxon>
        <taxon>Pseudomonadati</taxon>
        <taxon>Pseudomonadota</taxon>
        <taxon>Betaproteobacteria</taxon>
        <taxon>Neisseriales</taxon>
        <taxon>Aquaspirillaceae</taxon>
        <taxon>Rivihabitans</taxon>
    </lineage>
</organism>
<evidence type="ECO:0000313" key="2">
    <source>
        <dbReference type="EMBL" id="PXX75091.1"/>
    </source>
</evidence>
<accession>A0A318KJW3</accession>